<dbReference type="PANTHER" id="PTHR32285">
    <property type="entry name" value="PROTEIN TRICHOME BIREFRINGENCE-LIKE 9-RELATED"/>
    <property type="match status" value="1"/>
</dbReference>
<accession>A0A5A7RDR6</accession>
<keyword evidence="11" id="KW-1185">Reference proteome</keyword>
<dbReference type="InterPro" id="IPR025846">
    <property type="entry name" value="TBL_N"/>
</dbReference>
<proteinExistence type="inferred from homology"/>
<evidence type="ECO:0000256" key="7">
    <source>
        <dbReference type="SAM" id="Phobius"/>
    </source>
</evidence>
<feature type="domain" description="Trichome birefringence-like C-terminal" evidence="8">
    <location>
        <begin position="916"/>
        <end position="1197"/>
    </location>
</feature>
<name>A0A5A7RDR6_STRAF</name>
<feature type="domain" description="Trichome birefringence-like C-terminal" evidence="8">
    <location>
        <begin position="1413"/>
        <end position="1695"/>
    </location>
</feature>
<sequence length="2086" mass="244708">MNKTSKKTNNLNPPDYFSGAALMDVRCSFHTLVALLVAVLVVGAVYLTAESGYLVQEDRLNGSTAASNSGSSCDLFSGKWVFDNTSYPLYGEHECSFMSDQLACGKFGRKDLDYQHWRWQPHHCDLPRFNATALLEKLRNKRLVFVGDSLNRGQWVSMVCLLDHAIPHGRKHMHNNGSSLITFTAKEYNAKIEFYWAPLMVESNSDDPVSHRLPDRIVRAQAIEKHGRHWTDADILVFNTYLWWRRPKMKVLWGSFNNSDGIYKEVNMLRSYEMALRTWSDWLEIHVNRSKTQLYFMSMSPTHERAEEWGKSNGQNCYTETDLISKEGYMGKGTDPNMMKIVEKTLDELQNRGLNVQMINITQLSEYRKEGHPSIYRKQWEPLTESQISNPLSYADCIHWCLPGVPDTWNELLLKMVLKKWEICYMFRLLEGLVVVALLAAAALYLNRDISYWKVVKKNLTAVKEEQTVKCDLFTGRWVYDNVSYPLYNEDECLLDENFFACERYGRKDFEYRNWRWKPQHCNIPRFNAIALLEKLRNKRLVFVGDSLNRVQWISMVCLIGKAIPGGPESHVHNDGSSLLTFTVKFYWAPLMVESNSDDITNHRVLGRTVKVEAIEKHGRHWADADFLVFNSYLWWRQLPKMEVLWGAFNSSDGIYKQVDMQRSYEMALRTWADWLEFHVNRSKAQLAEKWGKPAGQNCHTETHLITKEGYIGNETDTNMMTTVEKTIDGLQKRGLKIQMINITKLSEYRKDGHPSIFRKQWEPLTDSQISNPKSYADCIHWCLPGVPDTWNELLYAYIVDGTWETCFKFHHLWGLVLVSLAATILYANRNVSYWKAVKEKRTANCNFFDGRWVYDKGSYNVYKENKCSFMELSFACERNGRKDFEYRKWLWQPNHCDIPSHILLIFKKAMMITNRFDGNAFLEKIRGKKVMFVGDSLNRNQWVSLLCMIEPYLPPSANKTLTLATRFNSFYNKEYNTTIGFYWSPFLVESNCDDYLMHRNFQNRVVIIEAIEKHALQWNDADIIIFNSHVWWLTPKVTILWGSFASRDAIYKKLDMNHRIYKMALNTWSDWLEMNLNRTKTKLFFMGSSPYITRSDMLRHCYNRREPISEEDDFVVSNHTMASVLVSALERLKERGVNVEYLRVTRMSEYRRDAHPSVYRSFPMNEENKRDPLSFADCLHWCLPGVPDFWNRILYDYIMKSPSKSEQNAVKENKATLNDSFSGCDFFSGRWIFDNVSYPLYEERECSFMFDEYACQKHGRKDSKYQHWRWQPHDCDLPRFNGRAMLEKIRGEMLVFVGDSLNKNQWTSMLCMIEPFLGPASSKLVTREGNSYVFRAKGSKIEQPTVKNQDEHEDSSSKCDLFSGKWVFDEKSYPLYKESQCSFMQNTFACLDNGRKDFKYQSWKWQPHGCDLPRFNGTALLEKIRGKSLVFVGDSLNRNQWTSMLCLIEPFLSKSTAKIWTRKGNLFEYNATIGFYWSPFLVESNADNPGYHQVKDRIIRIEDIEKHARHWTNSDFLVFDTFSWWHQRTMTLSWEPFGGSNTTYKVVGEKLRPYQMVIETWSDWLQLNVNRTKTKLFFMSQSPPHFHGESWDVKQNCYNQTEPILKQEYLGVEINLYMMRMVNSTVKRLEKRGLKVEYLDITLLSNYRKDGHPSIYGRSVSKISPDELANAKRHSDCIHWCLPGVPDFWNQILIMKNEKLAAKTWITKLKFPQLVSLALLTLIAVSLHLTRNNNDPVDRVDPHVIIQNEDPTENPWVKNDPVKGCDLFSGTWVYDNLSYPLYKEGKCSFMEDDFACEKFGRKDLKYQNWRWKPHDCDIPRFNGTALLEKIRGKRLVYVGDSLNRNLWKSMLCLVDSFLPATTKRSIKLSGNMFYFRSIEYNASIEFYWAPLLVESNCDDIEKHRVWPRVVRIKSIEGHGRNWYDADILVFDSFMWWMGPRDITLLWGSFGSPEAIEKTVNKKLLPYEIALRTSTMWGAHHTCFDLKEPIFDEAYWRSLMSPEMDRIIESTLKELENRGVRVQYLNITELSSYRGDAHPSTHRTFWGVASNEQLKNPRKYADCVHWCLPGVPDVWNEILYDYIMKS</sequence>
<dbReference type="InterPro" id="IPR026057">
    <property type="entry name" value="TBL_C"/>
</dbReference>
<dbReference type="GO" id="GO:0016020">
    <property type="term" value="C:membrane"/>
    <property type="evidence" value="ECO:0007669"/>
    <property type="project" value="UniProtKB-SubCell"/>
</dbReference>
<evidence type="ECO:0000259" key="9">
    <source>
        <dbReference type="Pfam" id="PF14416"/>
    </source>
</evidence>
<dbReference type="PANTHER" id="PTHR32285:SF11">
    <property type="entry name" value="PROTEIN TRICHOME BIREFRINGENCE-LIKE 34"/>
    <property type="match status" value="1"/>
</dbReference>
<keyword evidence="4" id="KW-0735">Signal-anchor</keyword>
<feature type="domain" description="Trichome birefringence-like N-terminal" evidence="9">
    <location>
        <begin position="72"/>
        <end position="125"/>
    </location>
</feature>
<keyword evidence="5 7" id="KW-1133">Transmembrane helix</keyword>
<dbReference type="Pfam" id="PF14416">
    <property type="entry name" value="PMR5N"/>
    <property type="match status" value="6"/>
</dbReference>
<evidence type="ECO:0000256" key="5">
    <source>
        <dbReference type="ARBA" id="ARBA00022989"/>
    </source>
</evidence>
<dbReference type="GO" id="GO:0005794">
    <property type="term" value="C:Golgi apparatus"/>
    <property type="evidence" value="ECO:0007669"/>
    <property type="project" value="TreeGrafter"/>
</dbReference>
<dbReference type="Proteomes" id="UP000325081">
    <property type="component" value="Unassembled WGS sequence"/>
</dbReference>
<feature type="transmembrane region" description="Helical" evidence="7">
    <location>
        <begin position="29"/>
        <end position="49"/>
    </location>
</feature>
<feature type="domain" description="Trichome birefringence-like N-terminal" evidence="9">
    <location>
        <begin position="845"/>
        <end position="898"/>
    </location>
</feature>
<feature type="domain" description="Trichome birefringence-like N-terminal" evidence="9">
    <location>
        <begin position="1359"/>
        <end position="1412"/>
    </location>
</feature>
<evidence type="ECO:0000256" key="2">
    <source>
        <dbReference type="ARBA" id="ARBA00007727"/>
    </source>
</evidence>
<feature type="domain" description="Trichome birefringence-like C-terminal" evidence="8">
    <location>
        <begin position="524"/>
        <end position="797"/>
    </location>
</feature>
<feature type="domain" description="Trichome birefringence-like N-terminal" evidence="9">
    <location>
        <begin position="470"/>
        <end position="523"/>
    </location>
</feature>
<keyword evidence="6 7" id="KW-0472">Membrane</keyword>
<comment type="subcellular location">
    <subcellularLocation>
        <location evidence="1">Membrane</location>
        <topology evidence="1">Single-pass membrane protein</topology>
    </subcellularLocation>
</comment>
<feature type="domain" description="Trichome birefringence-like N-terminal" evidence="9">
    <location>
        <begin position="1224"/>
        <end position="1277"/>
    </location>
</feature>
<reference evidence="11" key="1">
    <citation type="journal article" date="2019" name="Curr. Biol.">
        <title>Genome Sequence of Striga asiatica Provides Insight into the Evolution of Plant Parasitism.</title>
        <authorList>
            <person name="Yoshida S."/>
            <person name="Kim S."/>
            <person name="Wafula E.K."/>
            <person name="Tanskanen J."/>
            <person name="Kim Y.M."/>
            <person name="Honaas L."/>
            <person name="Yang Z."/>
            <person name="Spallek T."/>
            <person name="Conn C.E."/>
            <person name="Ichihashi Y."/>
            <person name="Cheong K."/>
            <person name="Cui S."/>
            <person name="Der J.P."/>
            <person name="Gundlach H."/>
            <person name="Jiao Y."/>
            <person name="Hori C."/>
            <person name="Ishida J.K."/>
            <person name="Kasahara H."/>
            <person name="Kiba T."/>
            <person name="Kim M.S."/>
            <person name="Koo N."/>
            <person name="Laohavisit A."/>
            <person name="Lee Y.H."/>
            <person name="Lumba S."/>
            <person name="McCourt P."/>
            <person name="Mortimer J.C."/>
            <person name="Mutuku J.M."/>
            <person name="Nomura T."/>
            <person name="Sasaki-Sekimoto Y."/>
            <person name="Seto Y."/>
            <person name="Wang Y."/>
            <person name="Wakatake T."/>
            <person name="Sakakibara H."/>
            <person name="Demura T."/>
            <person name="Yamaguchi S."/>
            <person name="Yoneyama K."/>
            <person name="Manabe R.I."/>
            <person name="Nelson D.C."/>
            <person name="Schulman A.H."/>
            <person name="Timko M.P."/>
            <person name="dePamphilis C.W."/>
            <person name="Choi D."/>
            <person name="Shirasu K."/>
        </authorList>
    </citation>
    <scope>NUCLEOTIDE SEQUENCE [LARGE SCALE GENOMIC DNA]</scope>
    <source>
        <strain evidence="11">cv. UVA1</strain>
    </source>
</reference>
<evidence type="ECO:0000256" key="1">
    <source>
        <dbReference type="ARBA" id="ARBA00004167"/>
    </source>
</evidence>
<evidence type="ECO:0000259" key="8">
    <source>
        <dbReference type="Pfam" id="PF13839"/>
    </source>
</evidence>
<evidence type="ECO:0000313" key="10">
    <source>
        <dbReference type="EMBL" id="GER55769.1"/>
    </source>
</evidence>
<gene>
    <name evidence="10" type="ORF">STAS_33457</name>
</gene>
<feature type="domain" description="Trichome birefringence-like C-terminal" evidence="8">
    <location>
        <begin position="1819"/>
        <end position="1977"/>
    </location>
</feature>
<dbReference type="EMBL" id="BKCP01012181">
    <property type="protein sequence ID" value="GER55769.1"/>
    <property type="molecule type" value="Genomic_DNA"/>
</dbReference>
<evidence type="ECO:0000313" key="11">
    <source>
        <dbReference type="Proteomes" id="UP000325081"/>
    </source>
</evidence>
<comment type="caution">
    <text evidence="10">The sequence shown here is derived from an EMBL/GenBank/DDBJ whole genome shotgun (WGS) entry which is preliminary data.</text>
</comment>
<feature type="domain" description="Trichome birefringence-like C-terminal" evidence="8">
    <location>
        <begin position="1278"/>
        <end position="1338"/>
    </location>
</feature>
<organism evidence="10 11">
    <name type="scientific">Striga asiatica</name>
    <name type="common">Asiatic witchweed</name>
    <name type="synonym">Buchnera asiatica</name>
    <dbReference type="NCBI Taxonomy" id="4170"/>
    <lineage>
        <taxon>Eukaryota</taxon>
        <taxon>Viridiplantae</taxon>
        <taxon>Streptophyta</taxon>
        <taxon>Embryophyta</taxon>
        <taxon>Tracheophyta</taxon>
        <taxon>Spermatophyta</taxon>
        <taxon>Magnoliopsida</taxon>
        <taxon>eudicotyledons</taxon>
        <taxon>Gunneridae</taxon>
        <taxon>Pentapetalae</taxon>
        <taxon>asterids</taxon>
        <taxon>lamiids</taxon>
        <taxon>Lamiales</taxon>
        <taxon>Orobanchaceae</taxon>
        <taxon>Buchnereae</taxon>
        <taxon>Striga</taxon>
    </lineage>
</organism>
<feature type="domain" description="Trichome birefringence-like N-terminal" evidence="9">
    <location>
        <begin position="1765"/>
        <end position="1818"/>
    </location>
</feature>
<dbReference type="Pfam" id="PF13839">
    <property type="entry name" value="PC-Esterase"/>
    <property type="match status" value="6"/>
</dbReference>
<dbReference type="GO" id="GO:0016413">
    <property type="term" value="F:O-acetyltransferase activity"/>
    <property type="evidence" value="ECO:0007669"/>
    <property type="project" value="InterPro"/>
</dbReference>
<evidence type="ECO:0000256" key="6">
    <source>
        <dbReference type="ARBA" id="ARBA00023136"/>
    </source>
</evidence>
<evidence type="ECO:0000256" key="4">
    <source>
        <dbReference type="ARBA" id="ARBA00022968"/>
    </source>
</evidence>
<keyword evidence="3 7" id="KW-0812">Transmembrane</keyword>
<dbReference type="OrthoDB" id="1932925at2759"/>
<evidence type="ECO:0000256" key="3">
    <source>
        <dbReference type="ARBA" id="ARBA00022692"/>
    </source>
</evidence>
<comment type="similarity">
    <text evidence="2">Belongs to the PC-esterase family. TBL subfamily.</text>
</comment>
<feature type="domain" description="Trichome birefringence-like C-terminal" evidence="8">
    <location>
        <begin position="126"/>
        <end position="416"/>
    </location>
</feature>
<dbReference type="InterPro" id="IPR029962">
    <property type="entry name" value="TBL"/>
</dbReference>
<protein>
    <submittedName>
        <fullName evidence="10">Trichome birefringence-like</fullName>
    </submittedName>
</protein>